<evidence type="ECO:0000313" key="4">
    <source>
        <dbReference type="EMBL" id="NDV87785.1"/>
    </source>
</evidence>
<evidence type="ECO:0000259" key="3">
    <source>
        <dbReference type="Pfam" id="PF23666"/>
    </source>
</evidence>
<name>A0A6L9MIZ8_9HYPH</name>
<protein>
    <submittedName>
        <fullName evidence="4">Uncharacterized protein</fullName>
    </submittedName>
</protein>
<dbReference type="InterPro" id="IPR056490">
    <property type="entry name" value="Rcc01698_C"/>
</dbReference>
<keyword evidence="5" id="KW-1185">Reference proteome</keyword>
<dbReference type="AlphaFoldDB" id="A0A6L9MIZ8"/>
<comment type="caution">
    <text evidence="4">The sequence shown here is derived from an EMBL/GenBank/DDBJ whole genome shotgun (WGS) entry which is preliminary data.</text>
</comment>
<dbReference type="EMBL" id="JAAAMJ010000010">
    <property type="protein sequence ID" value="NDV87785.1"/>
    <property type="molecule type" value="Genomic_DNA"/>
</dbReference>
<evidence type="ECO:0000259" key="2">
    <source>
        <dbReference type="Pfam" id="PF13550"/>
    </source>
</evidence>
<accession>A0A6L9MIZ8</accession>
<feature type="domain" description="Rcc01698-like C-terminal" evidence="3">
    <location>
        <begin position="282"/>
        <end position="381"/>
    </location>
</feature>
<gene>
    <name evidence="4" type="ORF">GTW51_13850</name>
</gene>
<evidence type="ECO:0000256" key="1">
    <source>
        <dbReference type="SAM" id="MobiDB-lite"/>
    </source>
</evidence>
<dbReference type="Pfam" id="PF23666">
    <property type="entry name" value="Rcc01698_C"/>
    <property type="match status" value="1"/>
</dbReference>
<dbReference type="Proteomes" id="UP000476332">
    <property type="component" value="Unassembled WGS sequence"/>
</dbReference>
<feature type="region of interest" description="Disordered" evidence="1">
    <location>
        <begin position="200"/>
        <end position="227"/>
    </location>
</feature>
<sequence length="540" mass="56031">MDALIAAILDDHGIGNYDVSGVEASVAGFVVSGPDTARRSLEELMRLTGTLAHAPGGRLVFRSLARVSPATAIDAFVDDEGAYVERRRGEAGETAEEISLSFLDPARAYQPGSAEAARAGAAHPRKEIVDLPVVLEEGEARVLAAAMLQEAAGVSETARFAVAPSLLGLETGDVVTLAERSGEWLVTRIETGAARRVEARRLPPRRRAMPDQGAPGPAPQPGRPGLASRPVVHLLDLPLPDGGEGIAGARFAVVAKPWVPYAITAAGVDGPQERRATATRPATAGILSRALAAGPVGIVDRTNRPRVRLHRGALASISKAAMLDGGNLCAVECAPGLWEVLQFETTEEVAPGEFELRGLLRAQGGTEDAMALGAEVGAAFVLLDAGAGDLGLTSRDVGRSLSWRIAPLGRPLDDPATVTLSAALGSRSVKPLSPVHLRWALAADGSLTAAWIRRTRVGGDGWDGIDVPLGEERELYRIEITDGAGGLLVREADGPALVVPAGEVAAAFGTMPAALTLSVAQVSPQWGAGTARSTVISRLI</sequence>
<proteinExistence type="predicted"/>
<dbReference type="RefSeq" id="WP_163044547.1">
    <property type="nucleotide sequence ID" value="NZ_JAAAMJ010000010.1"/>
</dbReference>
<feature type="domain" description="Tip attachment protein J" evidence="2">
    <location>
        <begin position="33"/>
        <end position="190"/>
    </location>
</feature>
<reference evidence="4 5" key="1">
    <citation type="submission" date="2020-01" db="EMBL/GenBank/DDBJ databases">
        <title>Genomes of bacteria type strains.</title>
        <authorList>
            <person name="Chen J."/>
            <person name="Zhu S."/>
            <person name="Chen J."/>
        </authorList>
    </citation>
    <scope>NUCLEOTIDE SEQUENCE [LARGE SCALE GENOMIC DNA]</scope>
    <source>
        <strain evidence="4 5">KCTC 52919</strain>
    </source>
</reference>
<organism evidence="4 5">
    <name type="scientific">Aurantimonas aggregata</name>
    <dbReference type="NCBI Taxonomy" id="2047720"/>
    <lineage>
        <taxon>Bacteria</taxon>
        <taxon>Pseudomonadati</taxon>
        <taxon>Pseudomonadota</taxon>
        <taxon>Alphaproteobacteria</taxon>
        <taxon>Hyphomicrobiales</taxon>
        <taxon>Aurantimonadaceae</taxon>
        <taxon>Aurantimonas</taxon>
    </lineage>
</organism>
<evidence type="ECO:0000313" key="5">
    <source>
        <dbReference type="Proteomes" id="UP000476332"/>
    </source>
</evidence>
<dbReference type="Pfam" id="PF13550">
    <property type="entry name" value="Phage-tail_3"/>
    <property type="match status" value="1"/>
</dbReference>
<dbReference type="InterPro" id="IPR032876">
    <property type="entry name" value="J_dom"/>
</dbReference>